<feature type="transmembrane region" description="Helical" evidence="2">
    <location>
        <begin position="15"/>
        <end position="40"/>
    </location>
</feature>
<feature type="region of interest" description="Disordered" evidence="1">
    <location>
        <begin position="83"/>
        <end position="102"/>
    </location>
</feature>
<comment type="caution">
    <text evidence="3">The sequence shown here is derived from an EMBL/GenBank/DDBJ whole genome shotgun (WGS) entry which is preliminary data.</text>
</comment>
<accession>A0A5J4JDH9</accession>
<dbReference type="AlphaFoldDB" id="A0A5J4JDH9"/>
<keyword evidence="2" id="KW-0472">Membrane</keyword>
<reference evidence="3 4" key="1">
    <citation type="submission" date="2019-09" db="EMBL/GenBank/DDBJ databases">
        <title>Draft genome sequence of Bacillus sp. JC-7.</title>
        <authorList>
            <person name="Tanaka N."/>
            <person name="Shiwa Y."/>
            <person name="Fujita N."/>
            <person name="Tanasupawat S."/>
        </authorList>
    </citation>
    <scope>NUCLEOTIDE SEQUENCE [LARGE SCALE GENOMIC DNA]</scope>
    <source>
        <strain evidence="3 4">JC-7</strain>
    </source>
</reference>
<dbReference type="RefSeq" id="WP_172967479.1">
    <property type="nucleotide sequence ID" value="NZ_BKZQ01000015.1"/>
</dbReference>
<dbReference type="EMBL" id="BKZQ01000015">
    <property type="protein sequence ID" value="GER70093.1"/>
    <property type="molecule type" value="Genomic_DNA"/>
</dbReference>
<dbReference type="Proteomes" id="UP000391919">
    <property type="component" value="Unassembled WGS sequence"/>
</dbReference>
<gene>
    <name evidence="3" type="ORF">BpJC7_13960</name>
</gene>
<name>A0A5J4JDH9_9BACI</name>
<evidence type="ECO:0000256" key="2">
    <source>
        <dbReference type="SAM" id="Phobius"/>
    </source>
</evidence>
<evidence type="ECO:0000313" key="4">
    <source>
        <dbReference type="Proteomes" id="UP000391919"/>
    </source>
</evidence>
<keyword evidence="2" id="KW-1133">Transmembrane helix</keyword>
<evidence type="ECO:0000256" key="1">
    <source>
        <dbReference type="SAM" id="MobiDB-lite"/>
    </source>
</evidence>
<proteinExistence type="predicted"/>
<protein>
    <submittedName>
        <fullName evidence="3">Uncharacterized protein</fullName>
    </submittedName>
</protein>
<sequence>MFLALKEFKHSKLRYTLIILIMIAIFLVFFVTGLANGLAFGDSSSIRNLKADDLVLNTDADGVIVKSELTAERAGYKSGFGTGRPVQSEWTGGKGKSPYFKV</sequence>
<organism evidence="3 4">
    <name type="scientific">Weizmannia acidilactici</name>
    <dbReference type="NCBI Taxonomy" id="2607726"/>
    <lineage>
        <taxon>Bacteria</taxon>
        <taxon>Bacillati</taxon>
        <taxon>Bacillota</taxon>
        <taxon>Bacilli</taxon>
        <taxon>Bacillales</taxon>
        <taxon>Bacillaceae</taxon>
        <taxon>Heyndrickxia</taxon>
    </lineage>
</organism>
<evidence type="ECO:0000313" key="3">
    <source>
        <dbReference type="EMBL" id="GER70093.1"/>
    </source>
</evidence>
<keyword evidence="2" id="KW-0812">Transmembrane</keyword>
<keyword evidence="4" id="KW-1185">Reference proteome</keyword>